<evidence type="ECO:0000256" key="1">
    <source>
        <dbReference type="SAM" id="SignalP"/>
    </source>
</evidence>
<proteinExistence type="predicted"/>
<dbReference type="AlphaFoldDB" id="A0A5K7X4J2"/>
<dbReference type="InterPro" id="IPR006059">
    <property type="entry name" value="SBP"/>
</dbReference>
<dbReference type="SUPFAM" id="SSF53850">
    <property type="entry name" value="Periplasmic binding protein-like II"/>
    <property type="match status" value="1"/>
</dbReference>
<dbReference type="PROSITE" id="PS51257">
    <property type="entry name" value="PROKAR_LIPOPROTEIN"/>
    <property type="match status" value="1"/>
</dbReference>
<dbReference type="PANTHER" id="PTHR42779">
    <property type="entry name" value="PROTEIN YNJB"/>
    <property type="match status" value="1"/>
</dbReference>
<evidence type="ECO:0000313" key="3">
    <source>
        <dbReference type="Proteomes" id="UP000326951"/>
    </source>
</evidence>
<dbReference type="RefSeq" id="WP_028983597.1">
    <property type="nucleotide sequence ID" value="NZ_AP021853.1"/>
</dbReference>
<dbReference type="EMBL" id="AP021853">
    <property type="protein sequence ID" value="BBN99868.1"/>
    <property type="molecule type" value="Genomic_DNA"/>
</dbReference>
<feature type="signal peptide" evidence="1">
    <location>
        <begin position="1"/>
        <end position="26"/>
    </location>
</feature>
<evidence type="ECO:0000313" key="2">
    <source>
        <dbReference type="EMBL" id="BBN99868.1"/>
    </source>
</evidence>
<dbReference type="PANTHER" id="PTHR42779:SF1">
    <property type="entry name" value="PROTEIN YNJB"/>
    <property type="match status" value="1"/>
</dbReference>
<dbReference type="Proteomes" id="UP000326951">
    <property type="component" value="Chromosome"/>
</dbReference>
<sequence length="381" mass="41607">MKNSVKILCVLLVVSALLMGCASNGAEDGKKTVTIWSYGSDNVKTTFEKLANAFNKSEHGKKYQMKVEFISSGSNAQSLLDRTIAAKKAGKKNTDYDLIEVSDAELAAYQSEGGDDFFQKLDTSKMPNAKNVKAKLSTGQDILMPYRGTTVVLAYDSAKVSNPPKTADELYQWIKDHKGKFAYNSPSTGGAGGSFVTTSVYNQLPEAALVSSDEKWSKEWTPGFKLLKALHPYFYQSGGKTVYPNKNQGTLDLLANQQIEMTPAWVDQVVNEINSGILPKSIKMVQMDPAFTGNLASLAIPKIGGNKDGAYAVMDFMISKEAQTILLDEMGAFPVIDSSDIKSDNTKMISKFDVSTFRTSSIGVLGQELLKKWDEEIATLK</sequence>
<name>A0A5K7X4J2_9BACL</name>
<feature type="chain" id="PRO_5024969282" evidence="1">
    <location>
        <begin position="27"/>
        <end position="381"/>
    </location>
</feature>
<protein>
    <submittedName>
        <fullName evidence="2">ABC transporter substrate-binding protein</fullName>
    </submittedName>
</protein>
<accession>A0A5K7X4J2</accession>
<gene>
    <name evidence="2" type="ORF">St703_25730</name>
</gene>
<reference evidence="2 3" key="1">
    <citation type="submission" date="2019-09" db="EMBL/GenBank/DDBJ databases">
        <title>Complete genome sequence of Sporolactobacillus terrae 70-3.</title>
        <authorList>
            <person name="Tanaka N."/>
            <person name="Shiwa Y."/>
            <person name="Fujita N."/>
            <person name="Tanasupawat S."/>
        </authorList>
    </citation>
    <scope>NUCLEOTIDE SEQUENCE [LARGE SCALE GENOMIC DNA]</scope>
    <source>
        <strain evidence="2 3">70-3</strain>
    </source>
</reference>
<keyword evidence="1" id="KW-0732">Signal</keyword>
<dbReference type="Pfam" id="PF13416">
    <property type="entry name" value="SBP_bac_8"/>
    <property type="match status" value="1"/>
</dbReference>
<dbReference type="Gene3D" id="3.40.190.10">
    <property type="entry name" value="Periplasmic binding protein-like II"/>
    <property type="match status" value="2"/>
</dbReference>
<organism evidence="2 3">
    <name type="scientific">Sporolactobacillus terrae</name>
    <dbReference type="NCBI Taxonomy" id="269673"/>
    <lineage>
        <taxon>Bacteria</taxon>
        <taxon>Bacillati</taxon>
        <taxon>Bacillota</taxon>
        <taxon>Bacilli</taxon>
        <taxon>Bacillales</taxon>
        <taxon>Sporolactobacillaceae</taxon>
        <taxon>Sporolactobacillus</taxon>
    </lineage>
</organism>